<dbReference type="OrthoDB" id="2988756at2759"/>
<keyword evidence="9" id="KW-1185">Reference proteome</keyword>
<feature type="non-terminal residue" evidence="8">
    <location>
        <position position="1"/>
    </location>
</feature>
<feature type="domain" description="Rhodopsin" evidence="7">
    <location>
        <begin position="18"/>
        <end position="260"/>
    </location>
</feature>
<proteinExistence type="inferred from homology"/>
<feature type="transmembrane region" description="Helical" evidence="6">
    <location>
        <begin position="6"/>
        <end position="22"/>
    </location>
</feature>
<feature type="transmembrane region" description="Helical" evidence="6">
    <location>
        <begin position="169"/>
        <end position="192"/>
    </location>
</feature>
<feature type="non-terminal residue" evidence="8">
    <location>
        <position position="272"/>
    </location>
</feature>
<keyword evidence="4 6" id="KW-0472">Membrane</keyword>
<dbReference type="GO" id="GO:0016020">
    <property type="term" value="C:membrane"/>
    <property type="evidence" value="ECO:0007669"/>
    <property type="project" value="UniProtKB-SubCell"/>
</dbReference>
<feature type="transmembrane region" description="Helical" evidence="6">
    <location>
        <begin position="89"/>
        <end position="110"/>
    </location>
</feature>
<comment type="subcellular location">
    <subcellularLocation>
        <location evidence="1">Membrane</location>
        <topology evidence="1">Multi-pass membrane protein</topology>
    </subcellularLocation>
</comment>
<sequence>FITELWVEFTIGLLVFFLRFYARWRTVGLRNFAWDDYWAFVSMLFWIGGLATLDTTVRHGTNVGLTKETAMMLPPPVVKSLEFGSKALFAAWFLYVTIIWTLKATVLGYYLRLTAGLWQNKLVKIMAVICFLSWSSLIILIFCRCRPIHKNWQIVPYAGDKCTHTNSSILALMLLNIFDDIGLVAIPAFVLWEAKLPVRRKIVVSLLLSSSFFIIACALLRGIIALESIVNILISIQWGTREAFVTIIVINVPAIKPFFSNSIKIGSTASKS</sequence>
<evidence type="ECO:0000256" key="6">
    <source>
        <dbReference type="SAM" id="Phobius"/>
    </source>
</evidence>
<evidence type="ECO:0000256" key="1">
    <source>
        <dbReference type="ARBA" id="ARBA00004141"/>
    </source>
</evidence>
<dbReference type="Proteomes" id="UP000799776">
    <property type="component" value="Unassembled WGS sequence"/>
</dbReference>
<evidence type="ECO:0000256" key="2">
    <source>
        <dbReference type="ARBA" id="ARBA00022692"/>
    </source>
</evidence>
<dbReference type="InterPro" id="IPR049326">
    <property type="entry name" value="Rhodopsin_dom_fungi"/>
</dbReference>
<protein>
    <recommendedName>
        <fullName evidence="7">Rhodopsin domain-containing protein</fullName>
    </recommendedName>
</protein>
<evidence type="ECO:0000313" key="9">
    <source>
        <dbReference type="Proteomes" id="UP000799776"/>
    </source>
</evidence>
<dbReference type="EMBL" id="ML978724">
    <property type="protein sequence ID" value="KAF2086539.1"/>
    <property type="molecule type" value="Genomic_DNA"/>
</dbReference>
<evidence type="ECO:0000256" key="3">
    <source>
        <dbReference type="ARBA" id="ARBA00022989"/>
    </source>
</evidence>
<keyword evidence="2 6" id="KW-0812">Transmembrane</keyword>
<keyword evidence="3 6" id="KW-1133">Transmembrane helix</keyword>
<comment type="caution">
    <text evidence="8">The sequence shown here is derived from an EMBL/GenBank/DDBJ whole genome shotgun (WGS) entry which is preliminary data.</text>
</comment>
<feature type="transmembrane region" description="Helical" evidence="6">
    <location>
        <begin position="122"/>
        <end position="142"/>
    </location>
</feature>
<feature type="transmembrane region" description="Helical" evidence="6">
    <location>
        <begin position="204"/>
        <end position="224"/>
    </location>
</feature>
<name>A0A9P4HV00_9PEZI</name>
<organism evidence="8 9">
    <name type="scientific">Saccharata proteae CBS 121410</name>
    <dbReference type="NCBI Taxonomy" id="1314787"/>
    <lineage>
        <taxon>Eukaryota</taxon>
        <taxon>Fungi</taxon>
        <taxon>Dikarya</taxon>
        <taxon>Ascomycota</taxon>
        <taxon>Pezizomycotina</taxon>
        <taxon>Dothideomycetes</taxon>
        <taxon>Dothideomycetes incertae sedis</taxon>
        <taxon>Botryosphaeriales</taxon>
        <taxon>Saccharataceae</taxon>
        <taxon>Saccharata</taxon>
    </lineage>
</organism>
<comment type="similarity">
    <text evidence="5">Belongs to the SAT4 family.</text>
</comment>
<reference evidence="8" key="1">
    <citation type="journal article" date="2020" name="Stud. Mycol.">
        <title>101 Dothideomycetes genomes: a test case for predicting lifestyles and emergence of pathogens.</title>
        <authorList>
            <person name="Haridas S."/>
            <person name="Albert R."/>
            <person name="Binder M."/>
            <person name="Bloem J."/>
            <person name="Labutti K."/>
            <person name="Salamov A."/>
            <person name="Andreopoulos B."/>
            <person name="Baker S."/>
            <person name="Barry K."/>
            <person name="Bills G."/>
            <person name="Bluhm B."/>
            <person name="Cannon C."/>
            <person name="Castanera R."/>
            <person name="Culley D."/>
            <person name="Daum C."/>
            <person name="Ezra D."/>
            <person name="Gonzalez J."/>
            <person name="Henrissat B."/>
            <person name="Kuo A."/>
            <person name="Liang C."/>
            <person name="Lipzen A."/>
            <person name="Lutzoni F."/>
            <person name="Magnuson J."/>
            <person name="Mondo S."/>
            <person name="Nolan M."/>
            <person name="Ohm R."/>
            <person name="Pangilinan J."/>
            <person name="Park H.-J."/>
            <person name="Ramirez L."/>
            <person name="Alfaro M."/>
            <person name="Sun H."/>
            <person name="Tritt A."/>
            <person name="Yoshinaga Y."/>
            <person name="Zwiers L.-H."/>
            <person name="Turgeon B."/>
            <person name="Goodwin S."/>
            <person name="Spatafora J."/>
            <person name="Crous P."/>
            <person name="Grigoriev I."/>
        </authorList>
    </citation>
    <scope>NUCLEOTIDE SEQUENCE</scope>
    <source>
        <strain evidence="8">CBS 121410</strain>
    </source>
</reference>
<dbReference type="AlphaFoldDB" id="A0A9P4HV00"/>
<accession>A0A9P4HV00</accession>
<dbReference type="PANTHER" id="PTHR33048:SF152">
    <property type="entry name" value="INTEGRAL MEMBRANE PROTEIN"/>
    <property type="match status" value="1"/>
</dbReference>
<dbReference type="InterPro" id="IPR052337">
    <property type="entry name" value="SAT4-like"/>
</dbReference>
<evidence type="ECO:0000256" key="4">
    <source>
        <dbReference type="ARBA" id="ARBA00023136"/>
    </source>
</evidence>
<dbReference type="PANTHER" id="PTHR33048">
    <property type="entry name" value="PTH11-LIKE INTEGRAL MEMBRANE PROTEIN (AFU_ORTHOLOGUE AFUA_5G11245)"/>
    <property type="match status" value="1"/>
</dbReference>
<evidence type="ECO:0000259" key="7">
    <source>
        <dbReference type="Pfam" id="PF20684"/>
    </source>
</evidence>
<gene>
    <name evidence="8" type="ORF">K490DRAFT_5165</name>
</gene>
<evidence type="ECO:0000256" key="5">
    <source>
        <dbReference type="ARBA" id="ARBA00038359"/>
    </source>
</evidence>
<evidence type="ECO:0000313" key="8">
    <source>
        <dbReference type="EMBL" id="KAF2086539.1"/>
    </source>
</evidence>
<dbReference type="Pfam" id="PF20684">
    <property type="entry name" value="Fung_rhodopsin"/>
    <property type="match status" value="1"/>
</dbReference>